<name>A0A2R5F9D2_9PROT</name>
<gene>
    <name evidence="1" type="ORF">NMK_2408</name>
</gene>
<organism evidence="1 2">
    <name type="scientific">Novimethylophilus kurashikiensis</name>
    <dbReference type="NCBI Taxonomy" id="1825523"/>
    <lineage>
        <taxon>Bacteria</taxon>
        <taxon>Pseudomonadati</taxon>
        <taxon>Pseudomonadota</taxon>
        <taxon>Betaproteobacteria</taxon>
        <taxon>Nitrosomonadales</taxon>
        <taxon>Methylophilaceae</taxon>
        <taxon>Novimethylophilus</taxon>
    </lineage>
</organism>
<keyword evidence="2" id="KW-1185">Reference proteome</keyword>
<dbReference type="AlphaFoldDB" id="A0A2R5F9D2"/>
<evidence type="ECO:0000313" key="1">
    <source>
        <dbReference type="EMBL" id="GBG14807.1"/>
    </source>
</evidence>
<protein>
    <submittedName>
        <fullName evidence="1">GTPase HflX</fullName>
    </submittedName>
</protein>
<reference evidence="1 2" key="1">
    <citation type="journal article" date="2018" name="Environ. Microbiol.">
        <title>Isolation and genomic characterization of Novimethylophilus kurashikiensis gen. nov. sp. nov., a new lanthanide-dependent methylotrophic species of Methylophilaceae.</title>
        <authorList>
            <person name="Lv H."/>
            <person name="Sahin N."/>
            <person name="Tani A."/>
        </authorList>
    </citation>
    <scope>NUCLEOTIDE SEQUENCE [LARGE SCALE GENOMIC DNA]</scope>
    <source>
        <strain evidence="1 2">La2-4</strain>
    </source>
</reference>
<dbReference type="EMBL" id="BDOQ01000010">
    <property type="protein sequence ID" value="GBG14807.1"/>
    <property type="molecule type" value="Genomic_DNA"/>
</dbReference>
<proteinExistence type="predicted"/>
<evidence type="ECO:0000313" key="2">
    <source>
        <dbReference type="Proteomes" id="UP000245081"/>
    </source>
</evidence>
<dbReference type="RefSeq" id="WP_109015993.1">
    <property type="nucleotide sequence ID" value="NZ_BDOQ01000010.1"/>
</dbReference>
<comment type="caution">
    <text evidence="1">The sequence shown here is derived from an EMBL/GenBank/DDBJ whole genome shotgun (WGS) entry which is preliminary data.</text>
</comment>
<dbReference type="Proteomes" id="UP000245081">
    <property type="component" value="Unassembled WGS sequence"/>
</dbReference>
<sequence>MTQYPTSITSDAEAAAVEAKITTAQQELEKIRGQVRDITRGRTNAGQRMVNTYLGSLSSTGLTTLARAFPGFLKAELRELYLKNIPILWIFKPSGYANALSLLKTQFLAYLDKSGQFLVEDGLLRELGLRQAMVSQELTRLVTLHAQYRHMQSMGVKSPVIKRSTTIIEEDDEDVQPYLVDIADDEILNLINPPSVVIATDDSLGYYS</sequence>
<accession>A0A2R5F9D2</accession>